<gene>
    <name evidence="1" type="ORF">ATZ36_01870</name>
</gene>
<dbReference type="EMBL" id="LNVX01000553">
    <property type="protein sequence ID" value="OEG69826.1"/>
    <property type="molecule type" value="Genomic_DNA"/>
</dbReference>
<dbReference type="Proteomes" id="UP000095237">
    <property type="component" value="Unassembled WGS sequence"/>
</dbReference>
<dbReference type="Gene3D" id="3.40.50.150">
    <property type="entry name" value="Vaccinia Virus protein VP39"/>
    <property type="match status" value="1"/>
</dbReference>
<keyword evidence="2" id="KW-1185">Reference proteome</keyword>
<proteinExistence type="predicted"/>
<dbReference type="InterPro" id="IPR029063">
    <property type="entry name" value="SAM-dependent_MTases_sf"/>
</dbReference>
<reference evidence="1 2" key="1">
    <citation type="submission" date="2015-11" db="EMBL/GenBank/DDBJ databases">
        <title>Evidence for parallel genomic evolution in an endosymbiosis of termite gut flagellates.</title>
        <authorList>
            <person name="Zheng H."/>
        </authorList>
    </citation>
    <scope>NUCLEOTIDE SEQUENCE [LARGE SCALE GENOMIC DNA]</scope>
    <source>
        <strain evidence="1 2">CET450</strain>
    </source>
</reference>
<accession>A0A1E5IH48</accession>
<comment type="caution">
    <text evidence="1">The sequence shown here is derived from an EMBL/GenBank/DDBJ whole genome shotgun (WGS) entry which is preliminary data.</text>
</comment>
<name>A0A1E5IH48_ENDTX</name>
<evidence type="ECO:0000313" key="2">
    <source>
        <dbReference type="Proteomes" id="UP000095237"/>
    </source>
</evidence>
<protein>
    <recommendedName>
        <fullName evidence="3">DNA methylase N-4/N-6 domain-containing protein</fullName>
    </recommendedName>
</protein>
<sequence length="72" mass="8184">MNEVIKADSLYGLDFLGSQGIKAKLIYADPSYGVGGGNYRYDCYKDKTFGERFYKLIEKCRELLTEGGSIWK</sequence>
<dbReference type="SUPFAM" id="SSF53335">
    <property type="entry name" value="S-adenosyl-L-methionine-dependent methyltransferases"/>
    <property type="match status" value="1"/>
</dbReference>
<organism evidence="1 2">
    <name type="scientific">Endomicrobium trichonymphae</name>
    <dbReference type="NCBI Taxonomy" id="1408204"/>
    <lineage>
        <taxon>Bacteria</taxon>
        <taxon>Pseudomonadati</taxon>
        <taxon>Elusimicrobiota</taxon>
        <taxon>Endomicrobiia</taxon>
        <taxon>Endomicrobiales</taxon>
        <taxon>Endomicrobiaceae</taxon>
        <taxon>Candidatus Endomicrobiellum</taxon>
    </lineage>
</organism>
<evidence type="ECO:0000313" key="1">
    <source>
        <dbReference type="EMBL" id="OEG69826.1"/>
    </source>
</evidence>
<dbReference type="AlphaFoldDB" id="A0A1E5IH48"/>
<evidence type="ECO:0008006" key="3">
    <source>
        <dbReference type="Google" id="ProtNLM"/>
    </source>
</evidence>